<organism evidence="1">
    <name type="scientific">hydrothermal vent metagenome</name>
    <dbReference type="NCBI Taxonomy" id="652676"/>
    <lineage>
        <taxon>unclassified sequences</taxon>
        <taxon>metagenomes</taxon>
        <taxon>ecological metagenomes</taxon>
    </lineage>
</organism>
<dbReference type="EMBL" id="UOGC01000050">
    <property type="protein sequence ID" value="VAX17300.1"/>
    <property type="molecule type" value="Genomic_DNA"/>
</dbReference>
<accession>A0A3B1C361</accession>
<protein>
    <recommendedName>
        <fullName evidence="2">Fe-S-cluster oxidoreductase</fullName>
    </recommendedName>
</protein>
<sequence>MKTATCLDEMLASRAGSDAYSNYKKFVEHLDTRVSTLKTRHNHDMKCGVGCDSCCLTSRSVLPVEGSFILKALRRLDGDFRGKLLEFAQGNLNVCPMLLGGVCSIYESRPVICRTHGLPLLVDTGEEIGVDYCQSNFADRDHAEPFDGTEVMDTLELNANLRRINEEFIGSNLTPETRIDILDILNHSTLS</sequence>
<gene>
    <name evidence="1" type="ORF">MNBD_NITROSPINAE01-1002</name>
</gene>
<evidence type="ECO:0000313" key="1">
    <source>
        <dbReference type="EMBL" id="VAX17300.1"/>
    </source>
</evidence>
<reference evidence="1" key="1">
    <citation type="submission" date="2018-06" db="EMBL/GenBank/DDBJ databases">
        <authorList>
            <person name="Zhirakovskaya E."/>
        </authorList>
    </citation>
    <scope>NUCLEOTIDE SEQUENCE</scope>
</reference>
<dbReference type="AlphaFoldDB" id="A0A3B1C361"/>
<evidence type="ECO:0008006" key="2">
    <source>
        <dbReference type="Google" id="ProtNLM"/>
    </source>
</evidence>
<proteinExistence type="predicted"/>
<dbReference type="InterPro" id="IPR005358">
    <property type="entry name" value="Puta_zinc/iron-chelating_dom"/>
</dbReference>
<dbReference type="Pfam" id="PF03692">
    <property type="entry name" value="CxxCxxCC"/>
    <property type="match status" value="1"/>
</dbReference>
<name>A0A3B1C361_9ZZZZ</name>